<name>A0A832V0S9_9ARCH</name>
<accession>A0A832V0S9</accession>
<dbReference type="GO" id="GO:0004830">
    <property type="term" value="F:tryptophan-tRNA ligase activity"/>
    <property type="evidence" value="ECO:0007669"/>
    <property type="project" value="UniProtKB-UniRule"/>
</dbReference>
<evidence type="ECO:0000256" key="3">
    <source>
        <dbReference type="ARBA" id="ARBA00022598"/>
    </source>
</evidence>
<evidence type="ECO:0000256" key="5">
    <source>
        <dbReference type="ARBA" id="ARBA00022840"/>
    </source>
</evidence>
<dbReference type="EMBL" id="DVAD01000015">
    <property type="protein sequence ID" value="HIJ99777.1"/>
    <property type="molecule type" value="Genomic_DNA"/>
</dbReference>
<keyword evidence="6 10" id="KW-0648">Protein biosynthesis</keyword>
<evidence type="ECO:0000256" key="6">
    <source>
        <dbReference type="ARBA" id="ARBA00022917"/>
    </source>
</evidence>
<dbReference type="EC" id="6.1.1.2" evidence="2 9"/>
<evidence type="ECO:0000313" key="11">
    <source>
        <dbReference type="EMBL" id="HIJ99777.1"/>
    </source>
</evidence>
<dbReference type="CDD" id="cd00806">
    <property type="entry name" value="TrpRS_core"/>
    <property type="match status" value="1"/>
</dbReference>
<evidence type="ECO:0000313" key="12">
    <source>
        <dbReference type="Proteomes" id="UP000604391"/>
    </source>
</evidence>
<keyword evidence="4 10" id="KW-0547">Nucleotide-binding</keyword>
<dbReference type="PANTHER" id="PTHR10055">
    <property type="entry name" value="TRYPTOPHANYL-TRNA SYNTHETASE"/>
    <property type="match status" value="1"/>
</dbReference>
<dbReference type="InterPro" id="IPR002305">
    <property type="entry name" value="aa-tRNA-synth_Ic"/>
</dbReference>
<keyword evidence="3 10" id="KW-0436">Ligase</keyword>
<evidence type="ECO:0000256" key="10">
    <source>
        <dbReference type="RuleBase" id="RU363036"/>
    </source>
</evidence>
<dbReference type="InterPro" id="IPR001412">
    <property type="entry name" value="aa-tRNA-synth_I_CS"/>
</dbReference>
<evidence type="ECO:0000256" key="1">
    <source>
        <dbReference type="ARBA" id="ARBA00005594"/>
    </source>
</evidence>
<dbReference type="Proteomes" id="UP000604391">
    <property type="component" value="Unassembled WGS sequence"/>
</dbReference>
<dbReference type="FunFam" id="1.10.240.10:FF:000007">
    <property type="entry name" value="Tryptophan--tRNA ligase"/>
    <property type="match status" value="1"/>
</dbReference>
<comment type="similarity">
    <text evidence="1 10">Belongs to the class-I aminoacyl-tRNA synthetase family.</text>
</comment>
<dbReference type="PANTHER" id="PTHR10055:SF1">
    <property type="entry name" value="TRYPTOPHAN--TRNA LIGASE, CYTOPLASMIC"/>
    <property type="match status" value="1"/>
</dbReference>
<dbReference type="GO" id="GO:0005737">
    <property type="term" value="C:cytoplasm"/>
    <property type="evidence" value="ECO:0007669"/>
    <property type="project" value="UniProtKB-UniRule"/>
</dbReference>
<dbReference type="NCBIfam" id="TIGR00233">
    <property type="entry name" value="trpS"/>
    <property type="match status" value="1"/>
</dbReference>
<keyword evidence="5 10" id="KW-0067">ATP-binding</keyword>
<dbReference type="Pfam" id="PF00579">
    <property type="entry name" value="tRNA-synt_1b"/>
    <property type="match status" value="1"/>
</dbReference>
<evidence type="ECO:0000256" key="2">
    <source>
        <dbReference type="ARBA" id="ARBA00013161"/>
    </source>
</evidence>
<sequence>MAKEYTVTPWEVHGDVDYNEIVKEFGTKEIDDSLLKKIEKYGKLHHFLRRKHFFAHRDLDIILKDYDKGKKFYLYTGRSPSGPIHLGHMIPWMFTKWLQDTFDAPLLFQIPDEEKFLFKNNLTMEESEKWATDNILDIIALGFDHKKTSIFKNTEYAKTMYPVAVEISKRITLSKAKAVFGYTNETNIGSIFYTAMQSVPAFLPSIREGEPTNCLIPYAIDQDPHFRITRDVAPKLGYPKPASINCKFLPSLKGDSKMSSSINETCIYAGDSPEEVSSKIRKYAFSGGRDTLKEHRKKGGNPNIDVAYQWLTYFEEDDKKLEQVYHAYKSGELLSGELKEICIETINKFLSTHQKARAKAESKVEKFMLRD</sequence>
<evidence type="ECO:0000256" key="4">
    <source>
        <dbReference type="ARBA" id="ARBA00022741"/>
    </source>
</evidence>
<protein>
    <recommendedName>
        <fullName evidence="2 9">Tryptophan--tRNA ligase</fullName>
        <ecNumber evidence="2 9">6.1.1.2</ecNumber>
    </recommendedName>
</protein>
<dbReference type="GO" id="GO:0005524">
    <property type="term" value="F:ATP binding"/>
    <property type="evidence" value="ECO:0007669"/>
    <property type="project" value="UniProtKB-KW"/>
</dbReference>
<comment type="catalytic activity">
    <reaction evidence="8">
        <text>tRNA(Trp) + L-tryptophan + ATP = L-tryptophyl-tRNA(Trp) + AMP + diphosphate + H(+)</text>
        <dbReference type="Rhea" id="RHEA:24080"/>
        <dbReference type="Rhea" id="RHEA-COMP:9671"/>
        <dbReference type="Rhea" id="RHEA-COMP:9705"/>
        <dbReference type="ChEBI" id="CHEBI:15378"/>
        <dbReference type="ChEBI" id="CHEBI:30616"/>
        <dbReference type="ChEBI" id="CHEBI:33019"/>
        <dbReference type="ChEBI" id="CHEBI:57912"/>
        <dbReference type="ChEBI" id="CHEBI:78442"/>
        <dbReference type="ChEBI" id="CHEBI:78535"/>
        <dbReference type="ChEBI" id="CHEBI:456215"/>
        <dbReference type="EC" id="6.1.1.2"/>
    </reaction>
</comment>
<keyword evidence="12" id="KW-1185">Reference proteome</keyword>
<organism evidence="11 12">
    <name type="scientific">Candidatus Undinarchaeum marinum</name>
    <dbReference type="NCBI Taxonomy" id="2756141"/>
    <lineage>
        <taxon>Archaea</taxon>
        <taxon>Candidatus Undinarchaeota</taxon>
        <taxon>Candidatus Undinarchaeia</taxon>
        <taxon>Candidatus Undinarchaeales</taxon>
        <taxon>Candidatus Undinarchaeaceae</taxon>
        <taxon>Candidatus Undinarchaeum</taxon>
    </lineage>
</organism>
<dbReference type="InterPro" id="IPR014729">
    <property type="entry name" value="Rossmann-like_a/b/a_fold"/>
</dbReference>
<comment type="caution">
    <text evidence="11">The sequence shown here is derived from an EMBL/GenBank/DDBJ whole genome shotgun (WGS) entry which is preliminary data.</text>
</comment>
<proteinExistence type="inferred from homology"/>
<evidence type="ECO:0000256" key="8">
    <source>
        <dbReference type="ARBA" id="ARBA00049929"/>
    </source>
</evidence>
<keyword evidence="7 10" id="KW-0030">Aminoacyl-tRNA synthetase</keyword>
<evidence type="ECO:0000256" key="9">
    <source>
        <dbReference type="NCBIfam" id="TIGR00233"/>
    </source>
</evidence>
<dbReference type="InterPro" id="IPR002306">
    <property type="entry name" value="Trp-tRNA-ligase"/>
</dbReference>
<dbReference type="Gene3D" id="1.10.240.10">
    <property type="entry name" value="Tyrosyl-Transfer RNA Synthetase"/>
    <property type="match status" value="1"/>
</dbReference>
<dbReference type="PRINTS" id="PR01039">
    <property type="entry name" value="TRNASYNTHTRP"/>
</dbReference>
<evidence type="ECO:0000256" key="7">
    <source>
        <dbReference type="ARBA" id="ARBA00023146"/>
    </source>
</evidence>
<dbReference type="PROSITE" id="PS00178">
    <property type="entry name" value="AA_TRNA_LIGASE_I"/>
    <property type="match status" value="1"/>
</dbReference>
<gene>
    <name evidence="11" type="ORF">H1011_03060</name>
</gene>
<dbReference type="AlphaFoldDB" id="A0A832V0S9"/>
<reference evidence="11 12" key="1">
    <citation type="journal article" name="Nat. Commun.">
        <title>Undinarchaeota illuminate DPANN phylogeny and the impact of gene transfer on archaeal evolution.</title>
        <authorList>
            <person name="Dombrowski N."/>
            <person name="Williams T.A."/>
            <person name="Sun J."/>
            <person name="Woodcroft B.J."/>
            <person name="Lee J.H."/>
            <person name="Minh B.Q."/>
            <person name="Rinke C."/>
            <person name="Spang A."/>
        </authorList>
    </citation>
    <scope>NUCLEOTIDE SEQUENCE [LARGE SCALE GENOMIC DNA]</scope>
    <source>
        <strain evidence="11">MAG_bin17</strain>
    </source>
</reference>
<dbReference type="NCBIfam" id="NF008927">
    <property type="entry name" value="PRK12285.1-4"/>
    <property type="match status" value="1"/>
</dbReference>
<dbReference type="SUPFAM" id="SSF52374">
    <property type="entry name" value="Nucleotidylyl transferase"/>
    <property type="match status" value="1"/>
</dbReference>
<dbReference type="GO" id="GO:0006436">
    <property type="term" value="P:tryptophanyl-tRNA aminoacylation"/>
    <property type="evidence" value="ECO:0007669"/>
    <property type="project" value="UniProtKB-UniRule"/>
</dbReference>
<dbReference type="Gene3D" id="3.40.50.620">
    <property type="entry name" value="HUPs"/>
    <property type="match status" value="1"/>
</dbReference>